<organism evidence="20 21">
    <name type="scientific">Cymbomonas tetramitiformis</name>
    <dbReference type="NCBI Taxonomy" id="36881"/>
    <lineage>
        <taxon>Eukaryota</taxon>
        <taxon>Viridiplantae</taxon>
        <taxon>Chlorophyta</taxon>
        <taxon>Pyramimonadophyceae</taxon>
        <taxon>Pyramimonadales</taxon>
        <taxon>Pyramimonadaceae</taxon>
        <taxon>Cymbomonas</taxon>
    </lineage>
</organism>
<evidence type="ECO:0000256" key="7">
    <source>
        <dbReference type="ARBA" id="ARBA00022723"/>
    </source>
</evidence>
<feature type="compositionally biased region" description="Basic and acidic residues" evidence="16">
    <location>
        <begin position="79"/>
        <end position="92"/>
    </location>
</feature>
<evidence type="ECO:0000256" key="8">
    <source>
        <dbReference type="ARBA" id="ARBA00022741"/>
    </source>
</evidence>
<keyword evidence="8 15" id="KW-0547">Nucleotide-binding</keyword>
<dbReference type="FunFam" id="1.10.510.10:FF:000210">
    <property type="entry name" value="Non-specific serine/threonine protein kinase"/>
    <property type="match status" value="1"/>
</dbReference>
<evidence type="ECO:0000256" key="13">
    <source>
        <dbReference type="ARBA" id="ARBA00047298"/>
    </source>
</evidence>
<dbReference type="PROSITE" id="PS51285">
    <property type="entry name" value="AGC_KINASE_CTER"/>
    <property type="match status" value="1"/>
</dbReference>
<evidence type="ECO:0000256" key="2">
    <source>
        <dbReference type="ARBA" id="ARBA00006352"/>
    </source>
</evidence>
<keyword evidence="9" id="KW-0418">Kinase</keyword>
<sequence length="784" mass="87525">MGTGSPQVLWRRVAALRCKQTSVASESLEYHSPPFSPGETSPLDEERPSTPSRWVNSRRQAVYNARGNSVFNDSGSTSIERRLPGDGGPDAKRAHKDINVIAKACDGIAIFQGLHSEDRRQLFENMYMLEYSVGENIVTQGEDGRNFYVIVEGNPAVRVLGPKGEVVFEDKLSPGNTFGEVSLLHSCPRRATVSAELERVKVWALDRNTFKQLLSGAAFQRREHFSELVKGNRLFQSLSSYRSLQLADAFLPMFFNVDDVIIQQGSMEASRFHLIDNGRVDVYIQGEQSEVNTLVAGDFFGEVALIQDIPPTATVTAVTEVDTVSLDRANFRRLLGGKAILSSFYLNMRTYVFDKQEAVPASPGRARQRSLSRARSLSQGFKAMQDLALCESLSGSSGNLSSPMSSPDMARSPLSPAASSPDFLKLKCGEPPGSPFSSFSSSPGSPAFFAPEHHSAEMEPPRPHFKNLKRSDIVFLKELGIGMSGIVYLCKLPNHQNQLVVIKMMRKSKLLRLNQVQNVIREKDILMEYQDPFIIPCWGHFQDNCNLYLLMEYMAGGELFNLLVEKRRFPLPMARFYGAEVLLALEFIHSQGHVYRDLKPENILIADNGHIKLADMGFCKPLARSEKTYTTCGTADYMAPEVMLCQGHDRSADIWAFGVFLFEMLAGYAPFEGKTDTDRYHRILTGLIKFPDDFNLQAKDLVSKLCSVDLTKRLGMYGNGYDDIKQHPFFADLDWFQTENCLTKPPYLPKLASMSSLGKSSLKIATEAEMDQLPKDVNAQFAGY</sequence>
<evidence type="ECO:0000256" key="4">
    <source>
        <dbReference type="ARBA" id="ARBA00022490"/>
    </source>
</evidence>
<evidence type="ECO:0000256" key="12">
    <source>
        <dbReference type="ARBA" id="ARBA00024113"/>
    </source>
</evidence>
<dbReference type="GO" id="GO:0005952">
    <property type="term" value="C:cAMP-dependent protein kinase complex"/>
    <property type="evidence" value="ECO:0007669"/>
    <property type="project" value="TreeGrafter"/>
</dbReference>
<feature type="region of interest" description="Disordered" evidence="16">
    <location>
        <begin position="24"/>
        <end position="52"/>
    </location>
</feature>
<comment type="caution">
    <text evidence="20">The sequence shown here is derived from an EMBL/GenBank/DDBJ whole genome shotgun (WGS) entry which is preliminary data.</text>
</comment>
<evidence type="ECO:0000256" key="15">
    <source>
        <dbReference type="PROSITE-ProRule" id="PRU10141"/>
    </source>
</evidence>
<feature type="domain" description="AGC-kinase C-terminal" evidence="19">
    <location>
        <begin position="731"/>
        <end position="784"/>
    </location>
</feature>
<dbReference type="SUPFAM" id="SSF51206">
    <property type="entry name" value="cAMP-binding domain-like"/>
    <property type="match status" value="2"/>
</dbReference>
<feature type="binding site" evidence="15">
    <location>
        <position position="503"/>
    </location>
    <ligand>
        <name>ATP</name>
        <dbReference type="ChEBI" id="CHEBI:30616"/>
    </ligand>
</feature>
<accession>A0AAE0G4N5</accession>
<dbReference type="PANTHER" id="PTHR24353:SF37">
    <property type="entry name" value="CAMP-DEPENDENT PROTEIN KINASE CATALYTIC SUBUNIT PRKX"/>
    <property type="match status" value="1"/>
</dbReference>
<dbReference type="GO" id="GO:0004692">
    <property type="term" value="F:cGMP-dependent protein kinase activity"/>
    <property type="evidence" value="ECO:0007669"/>
    <property type="project" value="UniProtKB-EC"/>
</dbReference>
<protein>
    <recommendedName>
        <fullName evidence="12">cGMP-dependent protein kinase</fullName>
        <ecNumber evidence="3">2.7.11.12</ecNumber>
    </recommendedName>
</protein>
<evidence type="ECO:0000313" key="20">
    <source>
        <dbReference type="EMBL" id="KAK3271499.1"/>
    </source>
</evidence>
<dbReference type="GO" id="GO:0004691">
    <property type="term" value="F:cAMP-dependent protein kinase activity"/>
    <property type="evidence" value="ECO:0007669"/>
    <property type="project" value="TreeGrafter"/>
</dbReference>
<dbReference type="InterPro" id="IPR000719">
    <property type="entry name" value="Prot_kinase_dom"/>
</dbReference>
<dbReference type="InterPro" id="IPR018490">
    <property type="entry name" value="cNMP-bd_dom_sf"/>
</dbReference>
<evidence type="ECO:0000313" key="21">
    <source>
        <dbReference type="Proteomes" id="UP001190700"/>
    </source>
</evidence>
<dbReference type="Proteomes" id="UP001190700">
    <property type="component" value="Unassembled WGS sequence"/>
</dbReference>
<evidence type="ECO:0000256" key="1">
    <source>
        <dbReference type="ARBA" id="ARBA00001946"/>
    </source>
</evidence>
<feature type="domain" description="Protein kinase" evidence="17">
    <location>
        <begin position="473"/>
        <end position="730"/>
    </location>
</feature>
<dbReference type="SMART" id="SM00100">
    <property type="entry name" value="cNMP"/>
    <property type="match status" value="2"/>
</dbReference>
<gene>
    <name evidence="20" type="ORF">CYMTET_20158</name>
</gene>
<reference evidence="20 21" key="1">
    <citation type="journal article" date="2015" name="Genome Biol. Evol.">
        <title>Comparative Genomics of a Bacterivorous Green Alga Reveals Evolutionary Causalities and Consequences of Phago-Mixotrophic Mode of Nutrition.</title>
        <authorList>
            <person name="Burns J.A."/>
            <person name="Paasch A."/>
            <person name="Narechania A."/>
            <person name="Kim E."/>
        </authorList>
    </citation>
    <scope>NUCLEOTIDE SEQUENCE [LARGE SCALE GENOMIC DNA]</scope>
    <source>
        <strain evidence="20 21">PLY_AMNH</strain>
    </source>
</reference>
<evidence type="ECO:0000256" key="6">
    <source>
        <dbReference type="ARBA" id="ARBA00022679"/>
    </source>
</evidence>
<evidence type="ECO:0000256" key="16">
    <source>
        <dbReference type="SAM" id="MobiDB-lite"/>
    </source>
</evidence>
<keyword evidence="5" id="KW-0723">Serine/threonine-protein kinase</keyword>
<dbReference type="SMART" id="SM00220">
    <property type="entry name" value="S_TKc"/>
    <property type="match status" value="1"/>
</dbReference>
<dbReference type="EMBL" id="LGRX02009705">
    <property type="protein sequence ID" value="KAK3271499.1"/>
    <property type="molecule type" value="Genomic_DNA"/>
</dbReference>
<feature type="domain" description="Cyclic nucleotide-binding" evidence="18">
    <location>
        <begin position="110"/>
        <end position="231"/>
    </location>
</feature>
<keyword evidence="11" id="KW-0460">Magnesium</keyword>
<dbReference type="InterPro" id="IPR011009">
    <property type="entry name" value="Kinase-like_dom_sf"/>
</dbReference>
<keyword evidence="7" id="KW-0479">Metal-binding</keyword>
<dbReference type="CDD" id="cd00038">
    <property type="entry name" value="CAP_ED"/>
    <property type="match status" value="2"/>
</dbReference>
<dbReference type="PROSITE" id="PS50011">
    <property type="entry name" value="PROTEIN_KINASE_DOM"/>
    <property type="match status" value="1"/>
</dbReference>
<dbReference type="InterPro" id="IPR018488">
    <property type="entry name" value="cNMP-bd_CS"/>
</dbReference>
<feature type="domain" description="Cyclic nucleotide-binding" evidence="18">
    <location>
        <begin position="234"/>
        <end position="336"/>
    </location>
</feature>
<dbReference type="InterPro" id="IPR000961">
    <property type="entry name" value="AGC-kinase_C"/>
</dbReference>
<dbReference type="InterPro" id="IPR014710">
    <property type="entry name" value="RmlC-like_jellyroll"/>
</dbReference>
<comment type="catalytic activity">
    <reaction evidence="13">
        <text>L-threonyl-[protein] + ATP = O-phospho-L-threonyl-[protein] + ADP + H(+)</text>
        <dbReference type="Rhea" id="RHEA:46608"/>
        <dbReference type="Rhea" id="RHEA-COMP:11060"/>
        <dbReference type="Rhea" id="RHEA-COMP:11605"/>
        <dbReference type="ChEBI" id="CHEBI:15378"/>
        <dbReference type="ChEBI" id="CHEBI:30013"/>
        <dbReference type="ChEBI" id="CHEBI:30616"/>
        <dbReference type="ChEBI" id="CHEBI:61977"/>
        <dbReference type="ChEBI" id="CHEBI:456216"/>
        <dbReference type="EC" id="2.7.11.12"/>
    </reaction>
</comment>
<keyword evidence="10 15" id="KW-0067">ATP-binding</keyword>
<dbReference type="SUPFAM" id="SSF56112">
    <property type="entry name" value="Protein kinase-like (PK-like)"/>
    <property type="match status" value="1"/>
</dbReference>
<dbReference type="EC" id="2.7.11.12" evidence="3"/>
<dbReference type="GO" id="GO:0046872">
    <property type="term" value="F:metal ion binding"/>
    <property type="evidence" value="ECO:0007669"/>
    <property type="project" value="UniProtKB-KW"/>
</dbReference>
<dbReference type="PROSITE" id="PS00107">
    <property type="entry name" value="PROTEIN_KINASE_ATP"/>
    <property type="match status" value="1"/>
</dbReference>
<evidence type="ECO:0000256" key="14">
    <source>
        <dbReference type="ARBA" id="ARBA00047462"/>
    </source>
</evidence>
<dbReference type="InterPro" id="IPR000595">
    <property type="entry name" value="cNMP-bd_dom"/>
</dbReference>
<feature type="region of interest" description="Disordered" evidence="16">
    <location>
        <begin position="398"/>
        <end position="418"/>
    </location>
</feature>
<evidence type="ECO:0000256" key="3">
    <source>
        <dbReference type="ARBA" id="ARBA00012428"/>
    </source>
</evidence>
<dbReference type="PANTHER" id="PTHR24353">
    <property type="entry name" value="CYCLIC NUCLEOTIDE-DEPENDENT PROTEIN KINASE"/>
    <property type="match status" value="1"/>
</dbReference>
<dbReference type="Pfam" id="PF00027">
    <property type="entry name" value="cNMP_binding"/>
    <property type="match status" value="2"/>
</dbReference>
<evidence type="ECO:0000256" key="11">
    <source>
        <dbReference type="ARBA" id="ARBA00022842"/>
    </source>
</evidence>
<dbReference type="PRINTS" id="PR00103">
    <property type="entry name" value="CAMPKINASE"/>
</dbReference>
<evidence type="ECO:0000259" key="18">
    <source>
        <dbReference type="PROSITE" id="PS50042"/>
    </source>
</evidence>
<evidence type="ECO:0000256" key="5">
    <source>
        <dbReference type="ARBA" id="ARBA00022527"/>
    </source>
</evidence>
<comment type="similarity">
    <text evidence="2">Belongs to the protein kinase superfamily. AGC Ser/Thr protein kinase family. cGMP subfamily.</text>
</comment>
<dbReference type="PROSITE" id="PS50042">
    <property type="entry name" value="CNMP_BINDING_3"/>
    <property type="match status" value="2"/>
</dbReference>
<dbReference type="PROSITE" id="PS00888">
    <property type="entry name" value="CNMP_BINDING_1"/>
    <property type="match status" value="1"/>
</dbReference>
<name>A0AAE0G4N5_9CHLO</name>
<dbReference type="Pfam" id="PF00069">
    <property type="entry name" value="Pkinase"/>
    <property type="match status" value="1"/>
</dbReference>
<keyword evidence="6" id="KW-0808">Transferase</keyword>
<evidence type="ECO:0000256" key="9">
    <source>
        <dbReference type="ARBA" id="ARBA00022777"/>
    </source>
</evidence>
<dbReference type="AlphaFoldDB" id="A0AAE0G4N5"/>
<keyword evidence="4" id="KW-0963">Cytoplasm</keyword>
<dbReference type="Gene3D" id="2.60.120.10">
    <property type="entry name" value="Jelly Rolls"/>
    <property type="match status" value="2"/>
</dbReference>
<evidence type="ECO:0000259" key="17">
    <source>
        <dbReference type="PROSITE" id="PS50011"/>
    </source>
</evidence>
<keyword evidence="21" id="KW-1185">Reference proteome</keyword>
<dbReference type="Gene3D" id="1.10.510.10">
    <property type="entry name" value="Transferase(Phosphotransferase) domain 1"/>
    <property type="match status" value="1"/>
</dbReference>
<comment type="cofactor">
    <cofactor evidence="1">
        <name>Mg(2+)</name>
        <dbReference type="ChEBI" id="CHEBI:18420"/>
    </cofactor>
</comment>
<dbReference type="Gene3D" id="3.30.200.20">
    <property type="entry name" value="Phosphorylase Kinase, domain 1"/>
    <property type="match status" value="1"/>
</dbReference>
<dbReference type="GO" id="GO:0005524">
    <property type="term" value="F:ATP binding"/>
    <property type="evidence" value="ECO:0007669"/>
    <property type="project" value="UniProtKB-UniRule"/>
</dbReference>
<evidence type="ECO:0000256" key="10">
    <source>
        <dbReference type="ARBA" id="ARBA00022840"/>
    </source>
</evidence>
<dbReference type="InterPro" id="IPR017441">
    <property type="entry name" value="Protein_kinase_ATP_BS"/>
</dbReference>
<comment type="catalytic activity">
    <reaction evidence="14">
        <text>L-seryl-[protein] + ATP = O-phospho-L-seryl-[protein] + ADP + H(+)</text>
        <dbReference type="Rhea" id="RHEA:17989"/>
        <dbReference type="Rhea" id="RHEA-COMP:9863"/>
        <dbReference type="Rhea" id="RHEA-COMP:11604"/>
        <dbReference type="ChEBI" id="CHEBI:15378"/>
        <dbReference type="ChEBI" id="CHEBI:29999"/>
        <dbReference type="ChEBI" id="CHEBI:30616"/>
        <dbReference type="ChEBI" id="CHEBI:83421"/>
        <dbReference type="ChEBI" id="CHEBI:456216"/>
        <dbReference type="EC" id="2.7.11.12"/>
    </reaction>
</comment>
<evidence type="ECO:0000259" key="19">
    <source>
        <dbReference type="PROSITE" id="PS51285"/>
    </source>
</evidence>
<feature type="region of interest" description="Disordered" evidence="16">
    <location>
        <begin position="73"/>
        <end position="92"/>
    </location>
</feature>
<proteinExistence type="inferred from homology"/>